<evidence type="ECO:0000313" key="1">
    <source>
        <dbReference type="EMBL" id="PJE79834.1"/>
    </source>
</evidence>
<dbReference type="EMBL" id="NSIT01000045">
    <property type="protein sequence ID" value="PJE79834.1"/>
    <property type="molecule type" value="Genomic_DNA"/>
</dbReference>
<gene>
    <name evidence="1" type="ORF">CI610_01190</name>
</gene>
<proteinExistence type="predicted"/>
<dbReference type="AlphaFoldDB" id="A0A2H9T9G3"/>
<name>A0A2H9T9G3_9ZZZZ</name>
<organism evidence="1">
    <name type="scientific">invertebrate metagenome</name>
    <dbReference type="NCBI Taxonomy" id="1711999"/>
    <lineage>
        <taxon>unclassified sequences</taxon>
        <taxon>metagenomes</taxon>
        <taxon>organismal metagenomes</taxon>
    </lineage>
</organism>
<sequence length="70" mass="7931">MSYLQIFSSFDTSLIPIKLSNLVMGRADCIKKSSKVTGHDRNHGKKLQYSVFIQTAYATEDMESAIRIVF</sequence>
<protein>
    <submittedName>
        <fullName evidence="1">Uncharacterized protein</fullName>
    </submittedName>
</protein>
<comment type="caution">
    <text evidence="1">The sequence shown here is derived from an EMBL/GenBank/DDBJ whole genome shotgun (WGS) entry which is preliminary data.</text>
</comment>
<accession>A0A2H9T9G3</accession>
<reference evidence="1" key="1">
    <citation type="journal article" date="2017" name="Appl. Environ. Microbiol.">
        <title>Molecular characterization of an Endozoicomonas-like organism causing infection in king scallop Pecten maximus L.</title>
        <authorList>
            <person name="Cano I."/>
            <person name="van Aerle R."/>
            <person name="Ross S."/>
            <person name="Verner-Jeffreys D.W."/>
            <person name="Paley R.K."/>
            <person name="Rimmer G."/>
            <person name="Ryder D."/>
            <person name="Hooper P."/>
            <person name="Stone D."/>
            <person name="Feist S.W."/>
        </authorList>
    </citation>
    <scope>NUCLEOTIDE SEQUENCE</scope>
</reference>